<keyword evidence="3" id="KW-0472">Membrane</keyword>
<keyword evidence="3" id="KW-1133">Transmembrane helix</keyword>
<gene>
    <name evidence="5" type="ORF">HGRIS_000291</name>
</gene>
<evidence type="ECO:0000259" key="4">
    <source>
        <dbReference type="Pfam" id="PF01073"/>
    </source>
</evidence>
<keyword evidence="3" id="KW-0812">Transmembrane</keyword>
<evidence type="ECO:0000313" key="6">
    <source>
        <dbReference type="Proteomes" id="UP001556367"/>
    </source>
</evidence>
<protein>
    <recommendedName>
        <fullName evidence="4">3-beta hydroxysteroid dehydrogenase/isomerase domain-containing protein</fullName>
    </recommendedName>
</protein>
<dbReference type="Proteomes" id="UP001556367">
    <property type="component" value="Unassembled WGS sequence"/>
</dbReference>
<feature type="transmembrane region" description="Helical" evidence="3">
    <location>
        <begin position="6"/>
        <end position="24"/>
    </location>
</feature>
<evidence type="ECO:0000313" key="5">
    <source>
        <dbReference type="EMBL" id="KAL0958122.1"/>
    </source>
</evidence>
<comment type="caution">
    <text evidence="5">The sequence shown here is derived from an EMBL/GenBank/DDBJ whole genome shotgun (WGS) entry which is preliminary data.</text>
</comment>
<feature type="transmembrane region" description="Helical" evidence="3">
    <location>
        <begin position="80"/>
        <end position="98"/>
    </location>
</feature>
<proteinExistence type="inferred from homology"/>
<dbReference type="InterPro" id="IPR050177">
    <property type="entry name" value="Lipid_A_modif_metabolic_enz"/>
</dbReference>
<dbReference type="InterPro" id="IPR002225">
    <property type="entry name" value="3Beta_OHSteriod_DH/Estase"/>
</dbReference>
<organism evidence="5 6">
    <name type="scientific">Hohenbuehelia grisea</name>
    <dbReference type="NCBI Taxonomy" id="104357"/>
    <lineage>
        <taxon>Eukaryota</taxon>
        <taxon>Fungi</taxon>
        <taxon>Dikarya</taxon>
        <taxon>Basidiomycota</taxon>
        <taxon>Agaricomycotina</taxon>
        <taxon>Agaricomycetes</taxon>
        <taxon>Agaricomycetidae</taxon>
        <taxon>Agaricales</taxon>
        <taxon>Pleurotineae</taxon>
        <taxon>Pleurotaceae</taxon>
        <taxon>Hohenbuehelia</taxon>
    </lineage>
</organism>
<dbReference type="EMBL" id="JASNQZ010000004">
    <property type="protein sequence ID" value="KAL0958122.1"/>
    <property type="molecule type" value="Genomic_DNA"/>
</dbReference>
<dbReference type="InterPro" id="IPR036291">
    <property type="entry name" value="NAD(P)-bd_dom_sf"/>
</dbReference>
<comment type="similarity">
    <text evidence="1">Belongs to the 3-beta-HSD family.</text>
</comment>
<keyword evidence="6" id="KW-1185">Reference proteome</keyword>
<dbReference type="Gene3D" id="3.40.50.720">
    <property type="entry name" value="NAD(P)-binding Rossmann-like Domain"/>
    <property type="match status" value="1"/>
</dbReference>
<evidence type="ECO:0000256" key="2">
    <source>
        <dbReference type="ARBA" id="ARBA00023002"/>
    </source>
</evidence>
<evidence type="ECO:0000256" key="1">
    <source>
        <dbReference type="ARBA" id="ARBA00009219"/>
    </source>
</evidence>
<dbReference type="PANTHER" id="PTHR43245:SF51">
    <property type="entry name" value="SHORT CHAIN DEHYDROGENASE_REDUCTASE FAMILY 42E, MEMBER 2"/>
    <property type="match status" value="1"/>
</dbReference>
<accession>A0ABR3JQS3</accession>
<dbReference type="Pfam" id="PF01073">
    <property type="entry name" value="3Beta_HSD"/>
    <property type="match status" value="1"/>
</dbReference>
<evidence type="ECO:0000256" key="3">
    <source>
        <dbReference type="SAM" id="Phobius"/>
    </source>
</evidence>
<keyword evidence="2" id="KW-0560">Oxidoreductase</keyword>
<dbReference type="PANTHER" id="PTHR43245">
    <property type="entry name" value="BIFUNCTIONAL POLYMYXIN RESISTANCE PROTEIN ARNA"/>
    <property type="match status" value="1"/>
</dbReference>
<dbReference type="SUPFAM" id="SSF51735">
    <property type="entry name" value="NAD(P)-binding Rossmann-fold domains"/>
    <property type="match status" value="1"/>
</dbReference>
<sequence length="517" mass="56967">MAMSAPLAILYSILVLVASSWLYIRANDKKLKAQPSDVFKAFSPKRYAPEDFERTEKEDHERLIEISAQEQLPPKTGRHYIVVGGAGFLGGWIVVHLLQRGEDPKKIRVFDLRAPQRHDLTTGSAKDVDFILGDVSDAKSVHAAFSKPWPGLPADALPEVTVFHTAANIRFYERHVGLLQNSLVVNVNGTQNVIKSAKAIGATALVYTSSGSVAVRRTRFWLWPWEASPKHFVQVINDDDNIIPKRHEDFFSNYAVTKILAEREVRAANGAFSAGQRILRTGCIRPGNGIFGPGGDMLCGAYLVRKANPAWIHNILQSFIYVENCSLAHLCYEQRLLELSSPDCSNPDISGQAFNVTDPGPPPTYGDVYVGLETLSAGEVNFPALSPTAMLLLAQFIELYYLARHVFGMKWLPAVNGDLVNLQPSLWALTQVHLIFDDSRARLPPEKGGLGYRGRWTTMEALYKLVVEHKAGVSKFDTRADLGGISLGFGSKVQKGAKKVNDQVGGALTMDPLHVPN</sequence>
<name>A0ABR3JQS3_9AGAR</name>
<feature type="domain" description="3-beta hydroxysteroid dehydrogenase/isomerase" evidence="4">
    <location>
        <begin position="81"/>
        <end position="367"/>
    </location>
</feature>
<reference evidence="6" key="1">
    <citation type="submission" date="2024-06" db="EMBL/GenBank/DDBJ databases">
        <title>Multi-omics analyses provide insights into the biosynthesis of the anticancer antibiotic pleurotin in Hohenbuehelia grisea.</title>
        <authorList>
            <person name="Weaver J.A."/>
            <person name="Alberti F."/>
        </authorList>
    </citation>
    <scope>NUCLEOTIDE SEQUENCE [LARGE SCALE GENOMIC DNA]</scope>
    <source>
        <strain evidence="6">T-177</strain>
    </source>
</reference>